<sequence length="618" mass="66561">MDVVFTIVSRNYAAQAATLMESLAVAEPGVGRVVIATDGPMAFADPGVRVIEAGTLVPKFAAMCAYYDALELNTAVKPHVFRALLAQAGVSSVVYLDPDIYVYRSLAEVREGLARAPLVLTPHMTRPLRGNANPNDLVILTSGAYNLGFMAVRDEPQIEALLDWWAEKLEFDCRVDFAAGLFTDQKWMDLAPGLVSDLALLRTPALNLAYWNLEGREVSREADGWRVDGESLGFFHFSGFDPARPELLSKHQDRIKVAPGSALADLLKDYAGAMLRNGHAAAKTTPYGHRAFPSGRLVTPQERRRMLQAARTGEAFGGGLTPAAQAWLDVPADGAARLPLTPPEGPWLGSSADLTAWLRAHPADALAAMLAARKDLRDRFASDDKGLRAWLLGPEALAGRFDARLLPTDVLDPGLVARAARYGVGEAPDARLQVAAYGLADRAGWPHGLTDPGLEAPVSQLARGLPFPRLFLAIWEDRGDLQRLFPLASFRQRFAFLRWLIGGGLAEVGIDLSALPAGVRGHPVFQLARLTVRHPPTVARRIAATGACETLVVMERWTDTAAAPVFEAANTSFKTASGEPSPPPTQVGQVVFQTAPGLVPADAIALLAHGVSWRSARR</sequence>
<comment type="caution">
    <text evidence="1">The sequence shown here is derived from an EMBL/GenBank/DDBJ whole genome shotgun (WGS) entry which is preliminary data.</text>
</comment>
<name>A0ABW6CLY7_9CAUL</name>
<dbReference type="InterPro" id="IPR029044">
    <property type="entry name" value="Nucleotide-diphossugar_trans"/>
</dbReference>
<organism evidence="1 2">
    <name type="scientific">Phenylobacterium ferrooxidans</name>
    <dbReference type="NCBI Taxonomy" id="2982689"/>
    <lineage>
        <taxon>Bacteria</taxon>
        <taxon>Pseudomonadati</taxon>
        <taxon>Pseudomonadota</taxon>
        <taxon>Alphaproteobacteria</taxon>
        <taxon>Caulobacterales</taxon>
        <taxon>Caulobacteraceae</taxon>
        <taxon>Phenylobacterium</taxon>
    </lineage>
</organism>
<dbReference type="Proteomes" id="UP001598130">
    <property type="component" value="Unassembled WGS sequence"/>
</dbReference>
<keyword evidence="2" id="KW-1185">Reference proteome</keyword>
<dbReference type="EMBL" id="JAOTJD010000014">
    <property type="protein sequence ID" value="MFD3264083.1"/>
    <property type="molecule type" value="Genomic_DNA"/>
</dbReference>
<reference evidence="1 2" key="1">
    <citation type="submission" date="2022-09" db="EMBL/GenBank/DDBJ databases">
        <title>New species of Phenylobacterium.</title>
        <authorList>
            <person name="Mieszkin S."/>
        </authorList>
    </citation>
    <scope>NUCLEOTIDE SEQUENCE [LARGE SCALE GENOMIC DNA]</scope>
    <source>
        <strain evidence="1 2">HK31-G</strain>
    </source>
</reference>
<proteinExistence type="predicted"/>
<protein>
    <recommendedName>
        <fullName evidence="3">Glycosyl transferase</fullName>
    </recommendedName>
</protein>
<accession>A0ABW6CLY7</accession>
<gene>
    <name evidence="1" type="ORF">OCL97_08930</name>
</gene>
<dbReference type="RefSeq" id="WP_377369485.1">
    <property type="nucleotide sequence ID" value="NZ_JAOTJD010000014.1"/>
</dbReference>
<evidence type="ECO:0000313" key="1">
    <source>
        <dbReference type="EMBL" id="MFD3264083.1"/>
    </source>
</evidence>
<evidence type="ECO:0000313" key="2">
    <source>
        <dbReference type="Proteomes" id="UP001598130"/>
    </source>
</evidence>
<dbReference type="Gene3D" id="3.90.550.10">
    <property type="entry name" value="Spore Coat Polysaccharide Biosynthesis Protein SpsA, Chain A"/>
    <property type="match status" value="1"/>
</dbReference>
<dbReference type="SUPFAM" id="SSF53448">
    <property type="entry name" value="Nucleotide-diphospho-sugar transferases"/>
    <property type="match status" value="1"/>
</dbReference>
<evidence type="ECO:0008006" key="3">
    <source>
        <dbReference type="Google" id="ProtNLM"/>
    </source>
</evidence>